<proteinExistence type="predicted"/>
<gene>
    <name evidence="1" type="ORF">SAMN04490202_5199</name>
</gene>
<evidence type="ECO:0000313" key="1">
    <source>
        <dbReference type="EMBL" id="SDP62185.1"/>
    </source>
</evidence>
<organism evidence="1 2">
    <name type="scientific">Pseudomonas reinekei</name>
    <dbReference type="NCBI Taxonomy" id="395598"/>
    <lineage>
        <taxon>Bacteria</taxon>
        <taxon>Pseudomonadati</taxon>
        <taxon>Pseudomonadota</taxon>
        <taxon>Gammaproteobacteria</taxon>
        <taxon>Pseudomonadales</taxon>
        <taxon>Pseudomonadaceae</taxon>
        <taxon>Pseudomonas</taxon>
    </lineage>
</organism>
<sequence length="80" mass="8885">MKNTPLNKRGVNIWNFEYAVKQHFAAAKGLAIKPPPLRFSQAFLCCSTHCPYALIKLCRNGLTDSDNWPASSNAEPAPPR</sequence>
<dbReference type="EMBL" id="LT629709">
    <property type="protein sequence ID" value="SDP62185.1"/>
    <property type="molecule type" value="Genomic_DNA"/>
</dbReference>
<accession>A0A1H0U875</accession>
<dbReference type="AlphaFoldDB" id="A0A1H0U875"/>
<protein>
    <submittedName>
        <fullName evidence="1">Uncharacterized protein</fullName>
    </submittedName>
</protein>
<dbReference type="Proteomes" id="UP000198549">
    <property type="component" value="Chromosome I"/>
</dbReference>
<evidence type="ECO:0000313" key="2">
    <source>
        <dbReference type="Proteomes" id="UP000198549"/>
    </source>
</evidence>
<name>A0A1H0U875_PSERE</name>
<reference evidence="1 2" key="1">
    <citation type="submission" date="2016-10" db="EMBL/GenBank/DDBJ databases">
        <authorList>
            <person name="de Groot N.N."/>
        </authorList>
    </citation>
    <scope>NUCLEOTIDE SEQUENCE [LARGE SCALE GENOMIC DNA]</scope>
    <source>
        <strain evidence="1 2">BS3776</strain>
    </source>
</reference>